<accession>A0A2X4NPB9</accession>
<sequence>MANEKELAWMLKPELLTALHYCAVITLTGAITSEYFLFRRGMSIEQVRKLLLADSLAALALLLIFITGVLLVVAHPQPPAILFANPGYRTKLLMFFAMAISFGYPSRLFHHWRRSLRQGRAPLVSTQQQFWVIWILRGNLLLLALLPLLAKLASR</sequence>
<dbReference type="EMBL" id="BPNL01000046">
    <property type="protein sequence ID" value="GJA55949.1"/>
    <property type="molecule type" value="Genomic_DNA"/>
</dbReference>
<name>A0A2X4NPB9_AERCA</name>
<feature type="transmembrane region" description="Helical" evidence="1">
    <location>
        <begin position="50"/>
        <end position="72"/>
    </location>
</feature>
<dbReference type="EMBL" id="BPNI01000046">
    <property type="protein sequence ID" value="GJA41615.1"/>
    <property type="molecule type" value="Genomic_DNA"/>
</dbReference>
<organism evidence="2 7">
    <name type="scientific">Aeromonas caviae</name>
    <name type="common">Aeromonas punctata</name>
    <dbReference type="NCBI Taxonomy" id="648"/>
    <lineage>
        <taxon>Bacteria</taxon>
        <taxon>Pseudomonadati</taxon>
        <taxon>Pseudomonadota</taxon>
        <taxon>Gammaproteobacteria</taxon>
        <taxon>Aeromonadales</taxon>
        <taxon>Aeromonadaceae</taxon>
        <taxon>Aeromonas</taxon>
    </lineage>
</organism>
<dbReference type="Proteomes" id="UP000737420">
    <property type="component" value="Unassembled WGS sequence"/>
</dbReference>
<dbReference type="EMBL" id="BPOP01000025">
    <property type="protein sequence ID" value="GJB92534.1"/>
    <property type="molecule type" value="Genomic_DNA"/>
</dbReference>
<dbReference type="Pfam" id="PF09980">
    <property type="entry name" value="DUF2214"/>
    <property type="match status" value="1"/>
</dbReference>
<evidence type="ECO:0000313" key="3">
    <source>
        <dbReference type="EMBL" id="GJA55949.1"/>
    </source>
</evidence>
<evidence type="ECO:0000313" key="2">
    <source>
        <dbReference type="EMBL" id="GJA41615.1"/>
    </source>
</evidence>
<dbReference type="Proteomes" id="UP000886939">
    <property type="component" value="Unassembled WGS sequence"/>
</dbReference>
<dbReference type="InterPro" id="IPR018706">
    <property type="entry name" value="DUF2214_membrane"/>
</dbReference>
<keyword evidence="1" id="KW-1133">Transmembrane helix</keyword>
<comment type="caution">
    <text evidence="2">The sequence shown here is derived from an EMBL/GenBank/DDBJ whole genome shotgun (WGS) entry which is preliminary data.</text>
</comment>
<evidence type="ECO:0000313" key="6">
    <source>
        <dbReference type="Proteomes" id="UP000737420"/>
    </source>
</evidence>
<feature type="transmembrane region" description="Helical" evidence="1">
    <location>
        <begin position="18"/>
        <end position="38"/>
    </location>
</feature>
<evidence type="ECO:0000313" key="5">
    <source>
        <dbReference type="EMBL" id="GJB92534.1"/>
    </source>
</evidence>
<evidence type="ECO:0000256" key="1">
    <source>
        <dbReference type="SAM" id="Phobius"/>
    </source>
</evidence>
<dbReference type="Proteomes" id="UP000887009">
    <property type="component" value="Unassembled WGS sequence"/>
</dbReference>
<keyword evidence="1" id="KW-0812">Transmembrane</keyword>
<proteinExistence type="predicted"/>
<evidence type="ECO:0000313" key="4">
    <source>
        <dbReference type="EMBL" id="GJA64478.1"/>
    </source>
</evidence>
<protein>
    <submittedName>
        <fullName evidence="2">Membrane protein</fullName>
    </submittedName>
</protein>
<dbReference type="EMBL" id="BPNN01000051">
    <property type="protein sequence ID" value="GJA64478.1"/>
    <property type="molecule type" value="Genomic_DNA"/>
</dbReference>
<feature type="transmembrane region" description="Helical" evidence="1">
    <location>
        <begin position="92"/>
        <end position="109"/>
    </location>
</feature>
<gene>
    <name evidence="2" type="ORF">KAM343_24110</name>
    <name evidence="3" type="ORF">KAM348_33720</name>
    <name evidence="4" type="ORF">KAM351_30890</name>
    <name evidence="5" type="ORF">KAM382_25950</name>
</gene>
<reference evidence="2 6" key="1">
    <citation type="submission" date="2021-07" db="EMBL/GenBank/DDBJ databases">
        <title>Draft genome sequence of carbapenem-resistant Aeromonas spp. in Japan.</title>
        <authorList>
            <person name="Maehana S."/>
            <person name="Suzuki M."/>
            <person name="Kitasato H."/>
        </authorList>
    </citation>
    <scope>NUCLEOTIDE SEQUENCE</scope>
    <source>
        <strain evidence="2">KAM343</strain>
        <strain evidence="3">KAM348</strain>
        <strain evidence="4">KAM351</strain>
        <strain evidence="5 6">KAM382</strain>
    </source>
</reference>
<dbReference type="AlphaFoldDB" id="A0A2X4NPB9"/>
<dbReference type="Proteomes" id="UP000886934">
    <property type="component" value="Unassembled WGS sequence"/>
</dbReference>
<keyword evidence="1" id="KW-0472">Membrane</keyword>
<feature type="transmembrane region" description="Helical" evidence="1">
    <location>
        <begin position="130"/>
        <end position="150"/>
    </location>
</feature>
<evidence type="ECO:0000313" key="7">
    <source>
        <dbReference type="Proteomes" id="UP000886939"/>
    </source>
</evidence>